<protein>
    <recommendedName>
        <fullName evidence="5">Membrane anchor Opy2 N-terminal domain-containing protein</fullName>
    </recommendedName>
</protein>
<feature type="compositionally biased region" description="Polar residues" evidence="1">
    <location>
        <begin position="154"/>
        <end position="168"/>
    </location>
</feature>
<feature type="compositionally biased region" description="Polar residues" evidence="1">
    <location>
        <begin position="228"/>
        <end position="242"/>
    </location>
</feature>
<evidence type="ECO:0008006" key="5">
    <source>
        <dbReference type="Google" id="ProtNLM"/>
    </source>
</evidence>
<dbReference type="EMBL" id="JAAAUQ010000401">
    <property type="protein sequence ID" value="KAF9150589.1"/>
    <property type="molecule type" value="Genomic_DNA"/>
</dbReference>
<keyword evidence="2" id="KW-0812">Transmembrane</keyword>
<dbReference type="AlphaFoldDB" id="A0A9P5S0G6"/>
<keyword evidence="4" id="KW-1185">Reference proteome</keyword>
<feature type="region of interest" description="Disordered" evidence="1">
    <location>
        <begin position="148"/>
        <end position="185"/>
    </location>
</feature>
<evidence type="ECO:0000313" key="3">
    <source>
        <dbReference type="EMBL" id="KAF9150589.1"/>
    </source>
</evidence>
<feature type="compositionally biased region" description="Polar residues" evidence="1">
    <location>
        <begin position="347"/>
        <end position="370"/>
    </location>
</feature>
<sequence length="491" mass="51392">MSQPVAGPPPACTKPTCDPNLMICSTCPTGFNCRADVISSICQCPSASCVKINFDIGAGNGDDDNDDSKPSLIGPIIGAIAGLAAIACIAFFVIRKRKQKRRRSSVLMLGQDDSNDSFSKRWNPSTGSEFAGHKDVIRIAYIPSMIGDSPASRPESTATALTTPQPQFASLRGEDRNKHDSMGSVGSHMSAVLDEAVVMAVTTKATPQVMNFNTIKATQSDLIQRSNTLHSTNSIKRSTSQRRIADAKNTANTTATGGHRTPSPLAGGGSSGSTHVLSDSDDNDSDPESSTGTSVAQTAHMRRRSAGKQNLMDSAHNPFMSPTELLATGSALPSPSGSSVSGHNGDTLVSRQGSSTYRNSNPFMSQSESATLIPGLSSPNTNTSSTNNRFSTLSSSTSAPSPALSPSSTFASIPIRLGGDIVDDSNDPLSPFADLAGGSNLRPWMSSGSPALRDSTFSTMSDARSSTRGDGEEIMIFWGGQHDRDSKASNM</sequence>
<feature type="compositionally biased region" description="Low complexity" evidence="1">
    <location>
        <begin position="249"/>
        <end position="258"/>
    </location>
</feature>
<name>A0A9P5S0G6_9FUNG</name>
<accession>A0A9P5S0G6</accession>
<keyword evidence="2" id="KW-1133">Transmembrane helix</keyword>
<feature type="compositionally biased region" description="Low complexity" evidence="1">
    <location>
        <begin position="329"/>
        <end position="342"/>
    </location>
</feature>
<feature type="compositionally biased region" description="Low complexity" evidence="1">
    <location>
        <begin position="376"/>
        <end position="407"/>
    </location>
</feature>
<evidence type="ECO:0000256" key="2">
    <source>
        <dbReference type="SAM" id="Phobius"/>
    </source>
</evidence>
<proteinExistence type="predicted"/>
<reference evidence="3" key="1">
    <citation type="journal article" date="2020" name="Fungal Divers.">
        <title>Resolving the Mortierellaceae phylogeny through synthesis of multi-gene phylogenetics and phylogenomics.</title>
        <authorList>
            <person name="Vandepol N."/>
            <person name="Liber J."/>
            <person name="Desiro A."/>
            <person name="Na H."/>
            <person name="Kennedy M."/>
            <person name="Barry K."/>
            <person name="Grigoriev I.V."/>
            <person name="Miller A.N."/>
            <person name="O'Donnell K."/>
            <person name="Stajich J.E."/>
            <person name="Bonito G."/>
        </authorList>
    </citation>
    <scope>NUCLEOTIDE SEQUENCE</scope>
    <source>
        <strain evidence="3">NRRL 6426</strain>
    </source>
</reference>
<feature type="transmembrane region" description="Helical" evidence="2">
    <location>
        <begin position="72"/>
        <end position="94"/>
    </location>
</feature>
<evidence type="ECO:0000313" key="4">
    <source>
        <dbReference type="Proteomes" id="UP000748756"/>
    </source>
</evidence>
<keyword evidence="2" id="KW-0472">Membrane</keyword>
<gene>
    <name evidence="3" type="ORF">BG015_007608</name>
</gene>
<evidence type="ECO:0000256" key="1">
    <source>
        <dbReference type="SAM" id="MobiDB-lite"/>
    </source>
</evidence>
<feature type="region of interest" description="Disordered" evidence="1">
    <location>
        <begin position="228"/>
        <end position="407"/>
    </location>
</feature>
<dbReference type="Proteomes" id="UP000748756">
    <property type="component" value="Unassembled WGS sequence"/>
</dbReference>
<comment type="caution">
    <text evidence="3">The sequence shown here is derived from an EMBL/GenBank/DDBJ whole genome shotgun (WGS) entry which is preliminary data.</text>
</comment>
<feature type="compositionally biased region" description="Basic and acidic residues" evidence="1">
    <location>
        <begin position="172"/>
        <end position="181"/>
    </location>
</feature>
<organism evidence="3 4">
    <name type="scientific">Linnemannia schmuckeri</name>
    <dbReference type="NCBI Taxonomy" id="64567"/>
    <lineage>
        <taxon>Eukaryota</taxon>
        <taxon>Fungi</taxon>
        <taxon>Fungi incertae sedis</taxon>
        <taxon>Mucoromycota</taxon>
        <taxon>Mortierellomycotina</taxon>
        <taxon>Mortierellomycetes</taxon>
        <taxon>Mortierellales</taxon>
        <taxon>Mortierellaceae</taxon>
        <taxon>Linnemannia</taxon>
    </lineage>
</organism>
<dbReference type="OrthoDB" id="2443325at2759"/>